<evidence type="ECO:0000313" key="5">
    <source>
        <dbReference type="WormBase" id="SRAE_2000051700"/>
    </source>
</evidence>
<dbReference type="Proteomes" id="UP000035682">
    <property type="component" value="Unplaced"/>
</dbReference>
<dbReference type="EMBL" id="LN609529">
    <property type="protein sequence ID" value="CEF65842.1"/>
    <property type="molecule type" value="Genomic_DNA"/>
</dbReference>
<proteinExistence type="predicted"/>
<dbReference type="RefSeq" id="XP_024505042.1">
    <property type="nucleotide sequence ID" value="XM_024651356.1"/>
</dbReference>
<feature type="compositionally biased region" description="Basic residues" evidence="1">
    <location>
        <begin position="166"/>
        <end position="175"/>
    </location>
</feature>
<dbReference type="CTD" id="36378206"/>
<feature type="compositionally biased region" description="Basic residues" evidence="1">
    <location>
        <begin position="390"/>
        <end position="415"/>
    </location>
</feature>
<evidence type="ECO:0000313" key="2">
    <source>
        <dbReference type="EMBL" id="CEF65842.1"/>
    </source>
</evidence>
<dbReference type="WormBase" id="SRAE_2000051700">
    <property type="protein sequence ID" value="SRP06795"/>
    <property type="gene ID" value="WBGene00260712"/>
</dbReference>
<feature type="compositionally biased region" description="Low complexity" evidence="1">
    <location>
        <begin position="363"/>
        <end position="373"/>
    </location>
</feature>
<reference evidence="4" key="2">
    <citation type="submission" date="2020-12" db="UniProtKB">
        <authorList>
            <consortium name="WormBaseParasite"/>
        </authorList>
    </citation>
    <scope>IDENTIFICATION</scope>
</reference>
<feature type="compositionally biased region" description="Basic and acidic residues" evidence="1">
    <location>
        <begin position="1"/>
        <end position="16"/>
    </location>
</feature>
<evidence type="ECO:0000313" key="4">
    <source>
        <dbReference type="WBParaSite" id="SRAE_2000051700.1"/>
    </source>
</evidence>
<dbReference type="AlphaFoldDB" id="A0A090L7X3"/>
<feature type="region of interest" description="Disordered" evidence="1">
    <location>
        <begin position="1"/>
        <end position="27"/>
    </location>
</feature>
<feature type="compositionally biased region" description="Basic and acidic residues" evidence="1">
    <location>
        <begin position="176"/>
        <end position="186"/>
    </location>
</feature>
<gene>
    <name evidence="2 4 5" type="ORF">SRAE_2000051700</name>
</gene>
<protein>
    <submittedName>
        <fullName evidence="2 4">Nucleotide-binding, alpha-beta plait domain-containing protein</fullName>
    </submittedName>
</protein>
<feature type="compositionally biased region" description="Low complexity" evidence="1">
    <location>
        <begin position="17"/>
        <end position="27"/>
    </location>
</feature>
<dbReference type="OrthoDB" id="5865792at2759"/>
<feature type="region of interest" description="Disordered" evidence="1">
    <location>
        <begin position="48"/>
        <end position="186"/>
    </location>
</feature>
<name>A0A090L7X3_STRRB</name>
<sequence length="592" mass="66855">MNSREVFESEENKLLEESNNIPTTTSTSSIISDSIIDDDAVALLEGDYDNDSSKDIKNSGTNTYSNSFYNYDEEFELDYSEDELLRDDEPTVATKTDTEKKDTDSIKEKEKNDSVGDKNNISVDKSNNDNKTTLKDDEDKVSKSKKNKTTNGKRNPIVYGSGVNKKSNKQHNNKKRNFEKGPRYDKSKVILRTSFVGPSNGQQMSQGMMANNQGYQNPGRFNGPQLINSNAFNGFSNINPFGPTTGQQPPIMGINQRSGLPPTGIIGNNPFGPNPGIGFPNKSMINSMNYGQPRSMIQTMTATTPITGINMMGYQYSGQMLPQNAYTGGVIMNPTMQIDWSKLADEFSGVTESGSRSGRRSRYSSSSSYSSSDGSRRSRSSRDSSSDNSRRHRKRKSSRKSRKNRKRDSRRRSRSRSYSSDRKRKDDHKKKDRSRSEEKKKKDKSSKKPNPTLECAKIVGVDKDYLRKVEQQNKLREEVLRKKRNNEKIDPKELKIEELSPENILKAYLVVSIKPSSKTWSFGNPREKLTVIAKSVGRIKKVWNKGDRTICVIFESHDDATKFSRTYDGKTVNGTTLDVRLDKCRLILSKIS</sequence>
<dbReference type="eggNOG" id="ENOG502S543">
    <property type="taxonomic scope" value="Eukaryota"/>
</dbReference>
<feature type="compositionally biased region" description="Acidic residues" evidence="1">
    <location>
        <begin position="71"/>
        <end position="86"/>
    </location>
</feature>
<keyword evidence="3" id="KW-1185">Reference proteome</keyword>
<dbReference type="GeneID" id="36378206"/>
<feature type="region of interest" description="Disordered" evidence="1">
    <location>
        <begin position="349"/>
        <end position="454"/>
    </location>
</feature>
<feature type="compositionally biased region" description="Basic and acidic residues" evidence="1">
    <location>
        <begin position="374"/>
        <end position="389"/>
    </location>
</feature>
<dbReference type="WBParaSite" id="SRAE_2000051700.1">
    <property type="protein sequence ID" value="SRAE_2000051700.1"/>
    <property type="gene ID" value="WBGene00260712"/>
</dbReference>
<accession>A0A090L7X3</accession>
<reference evidence="2 3" key="1">
    <citation type="submission" date="2014-09" db="EMBL/GenBank/DDBJ databases">
        <authorList>
            <person name="Martin A.A."/>
        </authorList>
    </citation>
    <scope>NUCLEOTIDE SEQUENCE</scope>
    <source>
        <strain evidence="3">ED321</strain>
        <strain evidence="2">ED321 Heterogonic</strain>
    </source>
</reference>
<feature type="compositionally biased region" description="Polar residues" evidence="1">
    <location>
        <begin position="58"/>
        <end position="69"/>
    </location>
</feature>
<feature type="compositionally biased region" description="Basic and acidic residues" evidence="1">
    <location>
        <begin position="96"/>
        <end position="116"/>
    </location>
</feature>
<evidence type="ECO:0000256" key="1">
    <source>
        <dbReference type="SAM" id="MobiDB-lite"/>
    </source>
</evidence>
<evidence type="ECO:0000313" key="3">
    <source>
        <dbReference type="Proteomes" id="UP000035682"/>
    </source>
</evidence>
<feature type="compositionally biased region" description="Basic and acidic residues" evidence="1">
    <location>
        <begin position="126"/>
        <end position="142"/>
    </location>
</feature>
<organism evidence="2">
    <name type="scientific">Strongyloides ratti</name>
    <name type="common">Parasitic roundworm</name>
    <dbReference type="NCBI Taxonomy" id="34506"/>
    <lineage>
        <taxon>Eukaryota</taxon>
        <taxon>Metazoa</taxon>
        <taxon>Ecdysozoa</taxon>
        <taxon>Nematoda</taxon>
        <taxon>Chromadorea</taxon>
        <taxon>Rhabditida</taxon>
        <taxon>Tylenchina</taxon>
        <taxon>Panagrolaimomorpha</taxon>
        <taxon>Strongyloidoidea</taxon>
        <taxon>Strongyloididae</taxon>
        <taxon>Strongyloides</taxon>
    </lineage>
</organism>